<evidence type="ECO:0000256" key="4">
    <source>
        <dbReference type="RuleBase" id="RU000639"/>
    </source>
</evidence>
<dbReference type="EMBL" id="LR134476">
    <property type="protein sequence ID" value="VEI13552.1"/>
    <property type="molecule type" value="Genomic_DNA"/>
</dbReference>
<dbReference type="SUPFAM" id="SSF58014">
    <property type="entry name" value="Coiled-coil domain of nucleotide exchange factor GrpE"/>
    <property type="match status" value="1"/>
</dbReference>
<dbReference type="Gene3D" id="2.30.22.10">
    <property type="entry name" value="Head domain of nucleotide exchange factor GrpE"/>
    <property type="match status" value="1"/>
</dbReference>
<evidence type="ECO:0000256" key="5">
    <source>
        <dbReference type="RuleBase" id="RU004478"/>
    </source>
</evidence>
<dbReference type="GO" id="GO:0005737">
    <property type="term" value="C:cytoplasm"/>
    <property type="evidence" value="ECO:0007669"/>
    <property type="project" value="UniProtKB-SubCell"/>
</dbReference>
<comment type="function">
    <text evidence="3 4">Participates actively in the response to hyperosmotic and heat shock by preventing the aggregation of stress-denatured proteins, in association with DnaK and GrpE. It is the nucleotide exchange factor for DnaK and may function as a thermosensor. Unfolded proteins bind initially to DnaJ; upon interaction with the DnaJ-bound protein, DnaK hydrolyzes its bound ATP, resulting in the formation of a stable complex. GrpE releases ADP from DnaK; ATP binding to DnaK triggers the release of the substrate protein, thus completing the reaction cycle. Several rounds of ATP-dependent interactions between DnaJ, DnaK and GrpE are required for fully efficient folding.</text>
</comment>
<organism evidence="8 9">
    <name type="scientific">Trueperella bialowiezensis</name>
    <dbReference type="NCBI Taxonomy" id="312285"/>
    <lineage>
        <taxon>Bacteria</taxon>
        <taxon>Bacillati</taxon>
        <taxon>Actinomycetota</taxon>
        <taxon>Actinomycetes</taxon>
        <taxon>Actinomycetales</taxon>
        <taxon>Actinomycetaceae</taxon>
        <taxon>Trueperella</taxon>
    </lineage>
</organism>
<dbReference type="Gene3D" id="3.90.20.20">
    <property type="match status" value="1"/>
</dbReference>
<protein>
    <recommendedName>
        <fullName evidence="3 4">Protein GrpE</fullName>
    </recommendedName>
    <alternativeName>
        <fullName evidence="3">HSP-70 cofactor</fullName>
    </alternativeName>
</protein>
<feature type="compositionally biased region" description="Basic and acidic residues" evidence="7">
    <location>
        <begin position="19"/>
        <end position="31"/>
    </location>
</feature>
<evidence type="ECO:0000256" key="3">
    <source>
        <dbReference type="HAMAP-Rule" id="MF_01151"/>
    </source>
</evidence>
<dbReference type="InterPro" id="IPR009012">
    <property type="entry name" value="GrpE_head"/>
</dbReference>
<keyword evidence="3" id="KW-0963">Cytoplasm</keyword>
<keyword evidence="3 4" id="KW-0346">Stress response</keyword>
<dbReference type="RefSeq" id="WP_126416651.1">
    <property type="nucleotide sequence ID" value="NZ_LR134476.1"/>
</dbReference>
<evidence type="ECO:0000256" key="7">
    <source>
        <dbReference type="SAM" id="MobiDB-lite"/>
    </source>
</evidence>
<keyword evidence="9" id="KW-1185">Reference proteome</keyword>
<reference evidence="8 9" key="1">
    <citation type="submission" date="2018-12" db="EMBL/GenBank/DDBJ databases">
        <authorList>
            <consortium name="Pathogen Informatics"/>
        </authorList>
    </citation>
    <scope>NUCLEOTIDE SEQUENCE [LARGE SCALE GENOMIC DNA]</scope>
    <source>
        <strain evidence="8 9">NCTC13354</strain>
    </source>
</reference>
<dbReference type="GO" id="GO:0051082">
    <property type="term" value="F:unfolded protein binding"/>
    <property type="evidence" value="ECO:0007669"/>
    <property type="project" value="TreeGrafter"/>
</dbReference>
<name>A0A3S4YYD2_9ACTO</name>
<dbReference type="GO" id="GO:0000774">
    <property type="term" value="F:adenyl-nucleotide exchange factor activity"/>
    <property type="evidence" value="ECO:0007669"/>
    <property type="project" value="InterPro"/>
</dbReference>
<dbReference type="GO" id="GO:0006457">
    <property type="term" value="P:protein folding"/>
    <property type="evidence" value="ECO:0007669"/>
    <property type="project" value="InterPro"/>
</dbReference>
<evidence type="ECO:0000313" key="9">
    <source>
        <dbReference type="Proteomes" id="UP000269542"/>
    </source>
</evidence>
<dbReference type="PRINTS" id="PR00773">
    <property type="entry name" value="GRPEPROTEIN"/>
</dbReference>
<comment type="similarity">
    <text evidence="1 3 5">Belongs to the GrpE family.</text>
</comment>
<keyword evidence="6" id="KW-0175">Coiled coil</keyword>
<evidence type="ECO:0000256" key="2">
    <source>
        <dbReference type="ARBA" id="ARBA00023186"/>
    </source>
</evidence>
<dbReference type="Proteomes" id="UP000269542">
    <property type="component" value="Chromosome"/>
</dbReference>
<feature type="region of interest" description="Disordered" evidence="7">
    <location>
        <begin position="1"/>
        <end position="68"/>
    </location>
</feature>
<dbReference type="GO" id="GO:0051087">
    <property type="term" value="F:protein-folding chaperone binding"/>
    <property type="evidence" value="ECO:0007669"/>
    <property type="project" value="InterPro"/>
</dbReference>
<accession>A0A3S4YYD2</accession>
<evidence type="ECO:0000256" key="6">
    <source>
        <dbReference type="SAM" id="Coils"/>
    </source>
</evidence>
<comment type="subcellular location">
    <subcellularLocation>
        <location evidence="3">Cytoplasm</location>
    </subcellularLocation>
</comment>
<keyword evidence="2 3" id="KW-0143">Chaperone</keyword>
<dbReference type="PANTHER" id="PTHR21237">
    <property type="entry name" value="GRPE PROTEIN"/>
    <property type="match status" value="1"/>
</dbReference>
<dbReference type="PROSITE" id="PS01071">
    <property type="entry name" value="GRPE"/>
    <property type="match status" value="1"/>
</dbReference>
<evidence type="ECO:0000256" key="1">
    <source>
        <dbReference type="ARBA" id="ARBA00009054"/>
    </source>
</evidence>
<dbReference type="InterPro" id="IPR013805">
    <property type="entry name" value="GrpE_CC"/>
</dbReference>
<sequence>MTNDQNFVPEDHEDQAAEAAKKAAEASDKASDTAGEDAVESVVDSINEAVFGEQQAEPDAEDAPSELSELDQALLKVAELEENLARRNADLYNLQQEYNGYVKRSKADGLVQYENGVTKVLDTLLSVLDDAALARQHGDLDGPAGTIVDKLEQTLETNFQLVRYGAEGDEFDPELHDALMNQTSPDVQTQQIAQLIQPGYRQGDKVIRPARVGVVSPE</sequence>
<dbReference type="Pfam" id="PF01025">
    <property type="entry name" value="GrpE"/>
    <property type="match status" value="1"/>
</dbReference>
<dbReference type="SUPFAM" id="SSF51064">
    <property type="entry name" value="Head domain of nucleotide exchange factor GrpE"/>
    <property type="match status" value="1"/>
</dbReference>
<dbReference type="InterPro" id="IPR000740">
    <property type="entry name" value="GrpE"/>
</dbReference>
<feature type="coiled-coil region" evidence="6">
    <location>
        <begin position="70"/>
        <end position="97"/>
    </location>
</feature>
<evidence type="ECO:0000313" key="8">
    <source>
        <dbReference type="EMBL" id="VEI13552.1"/>
    </source>
</evidence>
<dbReference type="KEGG" id="tbw:NCTC13354_01269"/>
<dbReference type="AlphaFoldDB" id="A0A3S4YYD2"/>
<comment type="subunit">
    <text evidence="3">Homodimer.</text>
</comment>
<dbReference type="HAMAP" id="MF_01151">
    <property type="entry name" value="GrpE"/>
    <property type="match status" value="1"/>
</dbReference>
<proteinExistence type="inferred from homology"/>
<dbReference type="GO" id="GO:0042803">
    <property type="term" value="F:protein homodimerization activity"/>
    <property type="evidence" value="ECO:0007669"/>
    <property type="project" value="InterPro"/>
</dbReference>
<gene>
    <name evidence="3 8" type="primary">grpE</name>
    <name evidence="8" type="ORF">NCTC13354_01269</name>
</gene>
<dbReference type="OrthoDB" id="5191115at2"/>
<dbReference type="PANTHER" id="PTHR21237:SF23">
    <property type="entry name" value="GRPE PROTEIN HOMOLOG, MITOCHONDRIAL"/>
    <property type="match status" value="1"/>
</dbReference>